<feature type="non-terminal residue" evidence="2">
    <location>
        <position position="1"/>
    </location>
</feature>
<gene>
    <name evidence="2" type="ORF">BN2614_LOCUS6</name>
</gene>
<feature type="compositionally biased region" description="Basic and acidic residues" evidence="1">
    <location>
        <begin position="137"/>
        <end position="150"/>
    </location>
</feature>
<comment type="caution">
    <text evidence="2">The sequence shown here is derived from an EMBL/GenBank/DDBJ whole genome shotgun (WGS) entry which is preliminary data.</text>
</comment>
<protein>
    <submittedName>
        <fullName evidence="2">Uncharacterized protein</fullName>
    </submittedName>
</protein>
<evidence type="ECO:0000313" key="3">
    <source>
        <dbReference type="Proteomes" id="UP000269945"/>
    </source>
</evidence>
<name>A0A9X9MAP9_GULGU</name>
<accession>A0A9X9MAP9</accession>
<dbReference type="AlphaFoldDB" id="A0A9X9MAP9"/>
<sequence length="163" mass="17232">GWHSSAAAGAQPGARKRGVSCSRSPAGCNVTPTAAGGGGGRRRPETGTGETERQGEMGTQEKAREAQRLRVLRSAPRRLGVGNNGGEGDGGGCRVCQREAEKRVRNGSAGETNLRGRRDGDTGRHWERWSLKGTGKGGERDRERPSEPGKRTQSGRDSVGDIK</sequence>
<evidence type="ECO:0000313" key="2">
    <source>
        <dbReference type="EMBL" id="VCX40908.1"/>
    </source>
</evidence>
<proteinExistence type="predicted"/>
<dbReference type="EMBL" id="CYRY02045486">
    <property type="protein sequence ID" value="VCX40908.1"/>
    <property type="molecule type" value="Genomic_DNA"/>
</dbReference>
<keyword evidence="3" id="KW-1185">Reference proteome</keyword>
<feature type="compositionally biased region" description="Gly residues" evidence="1">
    <location>
        <begin position="82"/>
        <end position="93"/>
    </location>
</feature>
<feature type="region of interest" description="Disordered" evidence="1">
    <location>
        <begin position="1"/>
        <end position="163"/>
    </location>
</feature>
<evidence type="ECO:0000256" key="1">
    <source>
        <dbReference type="SAM" id="MobiDB-lite"/>
    </source>
</evidence>
<organism evidence="2 3">
    <name type="scientific">Gulo gulo</name>
    <name type="common">Wolverine</name>
    <name type="synonym">Gluton</name>
    <dbReference type="NCBI Taxonomy" id="48420"/>
    <lineage>
        <taxon>Eukaryota</taxon>
        <taxon>Metazoa</taxon>
        <taxon>Chordata</taxon>
        <taxon>Craniata</taxon>
        <taxon>Vertebrata</taxon>
        <taxon>Euteleostomi</taxon>
        <taxon>Mammalia</taxon>
        <taxon>Eutheria</taxon>
        <taxon>Laurasiatheria</taxon>
        <taxon>Carnivora</taxon>
        <taxon>Caniformia</taxon>
        <taxon>Musteloidea</taxon>
        <taxon>Mustelidae</taxon>
        <taxon>Guloninae</taxon>
        <taxon>Gulo</taxon>
    </lineage>
</organism>
<feature type="compositionally biased region" description="Basic and acidic residues" evidence="1">
    <location>
        <begin position="42"/>
        <end position="68"/>
    </location>
</feature>
<dbReference type="Proteomes" id="UP000269945">
    <property type="component" value="Unassembled WGS sequence"/>
</dbReference>
<reference evidence="2 3" key="1">
    <citation type="submission" date="2018-10" db="EMBL/GenBank/DDBJ databases">
        <authorList>
            <person name="Ekblom R."/>
            <person name="Jareborg N."/>
        </authorList>
    </citation>
    <scope>NUCLEOTIDE SEQUENCE [LARGE SCALE GENOMIC DNA]</scope>
    <source>
        <tissue evidence="2">Muscle</tissue>
    </source>
</reference>
<feature type="compositionally biased region" description="Basic and acidic residues" evidence="1">
    <location>
        <begin position="114"/>
        <end position="130"/>
    </location>
</feature>